<gene>
    <name evidence="7" type="ORF">FHR72_003769</name>
</gene>
<accession>A0A839Q8E9</accession>
<keyword evidence="5" id="KW-0449">Lipoprotein</keyword>
<dbReference type="PROSITE" id="PS51257">
    <property type="entry name" value="PROKAR_LIPOPROTEIN"/>
    <property type="match status" value="1"/>
</dbReference>
<evidence type="ECO:0000256" key="6">
    <source>
        <dbReference type="SAM" id="SignalP"/>
    </source>
</evidence>
<keyword evidence="3" id="KW-0472">Membrane</keyword>
<keyword evidence="2 6" id="KW-0732">Signal</keyword>
<dbReference type="RefSeq" id="WP_183470863.1">
    <property type="nucleotide sequence ID" value="NZ_JACHVU010000009.1"/>
</dbReference>
<feature type="signal peptide" evidence="6">
    <location>
        <begin position="1"/>
        <end position="32"/>
    </location>
</feature>
<feature type="chain" id="PRO_5039510890" description="LppP/LprE family lipoprotein" evidence="6">
    <location>
        <begin position="33"/>
        <end position="163"/>
    </location>
</feature>
<proteinExistence type="predicted"/>
<evidence type="ECO:0000256" key="1">
    <source>
        <dbReference type="ARBA" id="ARBA00022475"/>
    </source>
</evidence>
<keyword evidence="8" id="KW-1185">Reference proteome</keyword>
<dbReference type="Proteomes" id="UP000550501">
    <property type="component" value="Unassembled WGS sequence"/>
</dbReference>
<evidence type="ECO:0000256" key="2">
    <source>
        <dbReference type="ARBA" id="ARBA00022729"/>
    </source>
</evidence>
<keyword evidence="1" id="KW-1003">Cell membrane</keyword>
<evidence type="ECO:0000256" key="4">
    <source>
        <dbReference type="ARBA" id="ARBA00023139"/>
    </source>
</evidence>
<keyword evidence="4" id="KW-0564">Palmitate</keyword>
<evidence type="ECO:0000256" key="5">
    <source>
        <dbReference type="ARBA" id="ARBA00023288"/>
    </source>
</evidence>
<evidence type="ECO:0000313" key="7">
    <source>
        <dbReference type="EMBL" id="MBB2992270.1"/>
    </source>
</evidence>
<reference evidence="7 8" key="1">
    <citation type="submission" date="2020-08" db="EMBL/GenBank/DDBJ databases">
        <title>The Agave Microbiome: Exploring the role of microbial communities in plant adaptations to desert environments.</title>
        <authorList>
            <person name="Partida-Martinez L.P."/>
        </authorList>
    </citation>
    <scope>NUCLEOTIDE SEQUENCE [LARGE SCALE GENOMIC DNA]</scope>
    <source>
        <strain evidence="7 8">AT2.18</strain>
    </source>
</reference>
<sequence>MRVSRTRPRHVAAVLLLVGATAGCGWSPPAPAPTSSAAAADCGPGPAAQDVEAEFSLLPPGPWRESSRGRAADCRLQWVVVTSGDQPDSLQQVLFFDGASAVGSPTIEPRPYITVTAQGEHDAVVQYQWRQGADQPCCPTGIGTARVTLEEGRLTVLDPIPNS</sequence>
<organism evidence="7 8">
    <name type="scientific">Mycolicibacterium iranicum</name>
    <name type="common">Mycobacterium iranicum</name>
    <dbReference type="NCBI Taxonomy" id="912594"/>
    <lineage>
        <taxon>Bacteria</taxon>
        <taxon>Bacillati</taxon>
        <taxon>Actinomycetota</taxon>
        <taxon>Actinomycetes</taxon>
        <taxon>Mycobacteriales</taxon>
        <taxon>Mycobacteriaceae</taxon>
        <taxon>Mycolicibacterium</taxon>
    </lineage>
</organism>
<dbReference type="Pfam" id="PF14041">
    <property type="entry name" value="Lipoprotein_21"/>
    <property type="match status" value="1"/>
</dbReference>
<evidence type="ECO:0000256" key="3">
    <source>
        <dbReference type="ARBA" id="ARBA00023136"/>
    </source>
</evidence>
<evidence type="ECO:0008006" key="9">
    <source>
        <dbReference type="Google" id="ProtNLM"/>
    </source>
</evidence>
<evidence type="ECO:0000313" key="8">
    <source>
        <dbReference type="Proteomes" id="UP000550501"/>
    </source>
</evidence>
<dbReference type="InterPro" id="IPR025971">
    <property type="entry name" value="LppP/LprE"/>
</dbReference>
<dbReference type="AlphaFoldDB" id="A0A839Q8E9"/>
<dbReference type="EMBL" id="JACHVU010000009">
    <property type="protein sequence ID" value="MBB2992270.1"/>
    <property type="molecule type" value="Genomic_DNA"/>
</dbReference>
<name>A0A839Q8E9_MYCIR</name>
<protein>
    <recommendedName>
        <fullName evidence="9">LppP/LprE family lipoprotein</fullName>
    </recommendedName>
</protein>
<comment type="caution">
    <text evidence="7">The sequence shown here is derived from an EMBL/GenBank/DDBJ whole genome shotgun (WGS) entry which is preliminary data.</text>
</comment>